<proteinExistence type="predicted"/>
<dbReference type="EMBL" id="FPAA01000001">
    <property type="protein sequence ID" value="SFS31170.1"/>
    <property type="molecule type" value="Genomic_DNA"/>
</dbReference>
<evidence type="ECO:0000313" key="2">
    <source>
        <dbReference type="Proteomes" id="UP000198660"/>
    </source>
</evidence>
<organism evidence="1 2">
    <name type="scientific">Marininema halotolerans</name>
    <dbReference type="NCBI Taxonomy" id="1155944"/>
    <lineage>
        <taxon>Bacteria</taxon>
        <taxon>Bacillati</taxon>
        <taxon>Bacillota</taxon>
        <taxon>Bacilli</taxon>
        <taxon>Bacillales</taxon>
        <taxon>Thermoactinomycetaceae</taxon>
        <taxon>Marininema</taxon>
    </lineage>
</organism>
<evidence type="ECO:0000313" key="1">
    <source>
        <dbReference type="EMBL" id="SFS31170.1"/>
    </source>
</evidence>
<dbReference type="AlphaFoldDB" id="A0A1I6NTF8"/>
<dbReference type="Proteomes" id="UP000198660">
    <property type="component" value="Unassembled WGS sequence"/>
</dbReference>
<dbReference type="OrthoDB" id="2989194at2"/>
<name>A0A1I6NTF8_9BACL</name>
<sequence length="129" mass="14513">MAEERYVPQVTSAAIPEDGGWAELSKENVLILSIPEWEDLMEQSAVGYKKVWMYDRKADAYIFCFRLPDGTERAVAFAKDHGGLLLRDQRAFKPFSILLTAQPIGEGDDSTSMLLLSDVSLKRHPHAGW</sequence>
<dbReference type="RefSeq" id="WP_091832282.1">
    <property type="nucleotide sequence ID" value="NZ_FPAA01000001.1"/>
</dbReference>
<reference evidence="2" key="1">
    <citation type="submission" date="2016-10" db="EMBL/GenBank/DDBJ databases">
        <authorList>
            <person name="Varghese N."/>
            <person name="Submissions S."/>
        </authorList>
    </citation>
    <scope>NUCLEOTIDE SEQUENCE [LARGE SCALE GENOMIC DNA]</scope>
    <source>
        <strain evidence="2">DSM 45789</strain>
    </source>
</reference>
<accession>A0A1I6NTF8</accession>
<protein>
    <submittedName>
        <fullName evidence="1">Uncharacterized protein</fullName>
    </submittedName>
</protein>
<keyword evidence="2" id="KW-1185">Reference proteome</keyword>
<gene>
    <name evidence="1" type="ORF">SAMN05444972_101112</name>
</gene>